<keyword evidence="2 4" id="KW-0863">Zinc-finger</keyword>
<dbReference type="InterPro" id="IPR001841">
    <property type="entry name" value="Znf_RING"/>
</dbReference>
<dbReference type="PROSITE" id="PS00518">
    <property type="entry name" value="ZF_RING_1"/>
    <property type="match status" value="1"/>
</dbReference>
<dbReference type="SUPFAM" id="SSF49599">
    <property type="entry name" value="TRAF domain-like"/>
    <property type="match status" value="1"/>
</dbReference>
<dbReference type="PROSITE" id="PS50089">
    <property type="entry name" value="ZF_RING_2"/>
    <property type="match status" value="1"/>
</dbReference>
<dbReference type="Proteomes" id="UP000663845">
    <property type="component" value="Unassembled WGS sequence"/>
</dbReference>
<dbReference type="EMBL" id="CAJNOG010000037">
    <property type="protein sequence ID" value="CAF0816032.1"/>
    <property type="molecule type" value="Genomic_DNA"/>
</dbReference>
<protein>
    <recommendedName>
        <fullName evidence="6">RING-type domain-containing protein</fullName>
    </recommendedName>
</protein>
<evidence type="ECO:0000256" key="4">
    <source>
        <dbReference type="PROSITE-ProRule" id="PRU00175"/>
    </source>
</evidence>
<accession>A0A813U0T9</accession>
<keyword evidence="5" id="KW-1133">Transmembrane helix</keyword>
<dbReference type="Proteomes" id="UP000663860">
    <property type="component" value="Unassembled WGS sequence"/>
</dbReference>
<dbReference type="InterPro" id="IPR017907">
    <property type="entry name" value="Znf_RING_CS"/>
</dbReference>
<proteinExistence type="predicted"/>
<evidence type="ECO:0000313" key="10">
    <source>
        <dbReference type="EMBL" id="CAF4130831.1"/>
    </source>
</evidence>
<sequence length="289" mass="34010">MEEGNIGRDRIVNEHLVDDDYFCIICCCLLWKPCACSKCHHHFCQNCLHRWLENPNNSDKRCPFRCESFEEEPCSPQIHSTLDRLKIYCRNSKFGCKQILPYNSLKLHETISCKYLSERCSECGQLILISKRDEHYEIPGLCIQHPIKCTICQTYIEKPLFKDHFHECFENKINALHEETFETNNEQTARLIWLQLLHNELDMIDLLEEQRQFSPIPTNMIGLDAVIQAREEQCGFFYYIFVMLRFILANSSKAPAFILILSFYGLEKLAILIFSVHLILIRQIDAHID</sequence>
<evidence type="ECO:0000256" key="5">
    <source>
        <dbReference type="SAM" id="Phobius"/>
    </source>
</evidence>
<keyword evidence="1" id="KW-0479">Metal-binding</keyword>
<organism evidence="7 11">
    <name type="scientific">Adineta steineri</name>
    <dbReference type="NCBI Taxonomy" id="433720"/>
    <lineage>
        <taxon>Eukaryota</taxon>
        <taxon>Metazoa</taxon>
        <taxon>Spiralia</taxon>
        <taxon>Gnathifera</taxon>
        <taxon>Rotifera</taxon>
        <taxon>Eurotatoria</taxon>
        <taxon>Bdelloidea</taxon>
        <taxon>Adinetida</taxon>
        <taxon>Adinetidae</taxon>
        <taxon>Adineta</taxon>
    </lineage>
</organism>
<evidence type="ECO:0000313" key="7">
    <source>
        <dbReference type="EMBL" id="CAF0816032.1"/>
    </source>
</evidence>
<dbReference type="Proteomes" id="UP000663868">
    <property type="component" value="Unassembled WGS sequence"/>
</dbReference>
<comment type="caution">
    <text evidence="7">The sequence shown here is derived from an EMBL/GenBank/DDBJ whole genome shotgun (WGS) entry which is preliminary data.</text>
</comment>
<keyword evidence="5" id="KW-0472">Membrane</keyword>
<dbReference type="EMBL" id="CAJOBB010005510">
    <property type="protein sequence ID" value="CAF4130831.1"/>
    <property type="molecule type" value="Genomic_DNA"/>
</dbReference>
<evidence type="ECO:0000256" key="2">
    <source>
        <dbReference type="ARBA" id="ARBA00022771"/>
    </source>
</evidence>
<dbReference type="EMBL" id="CAJOAZ010000967">
    <property type="protein sequence ID" value="CAF3742836.1"/>
    <property type="molecule type" value="Genomic_DNA"/>
</dbReference>
<dbReference type="SUPFAM" id="SSF57850">
    <property type="entry name" value="RING/U-box"/>
    <property type="match status" value="1"/>
</dbReference>
<dbReference type="GO" id="GO:0008270">
    <property type="term" value="F:zinc ion binding"/>
    <property type="evidence" value="ECO:0007669"/>
    <property type="project" value="UniProtKB-KW"/>
</dbReference>
<dbReference type="PANTHER" id="PTHR10131">
    <property type="entry name" value="TNF RECEPTOR ASSOCIATED FACTOR"/>
    <property type="match status" value="1"/>
</dbReference>
<dbReference type="AlphaFoldDB" id="A0A813U0T9"/>
<evidence type="ECO:0000313" key="9">
    <source>
        <dbReference type="EMBL" id="CAF3742836.1"/>
    </source>
</evidence>
<gene>
    <name evidence="8" type="ORF">IZO911_LOCUS22882</name>
    <name evidence="7" type="ORF">JYZ213_LOCUS6044</name>
    <name evidence="10" type="ORF">KXQ929_LOCUS36172</name>
    <name evidence="9" type="ORF">OXD698_LOCUS14985</name>
</gene>
<keyword evidence="3" id="KW-0862">Zinc</keyword>
<name>A0A813U0T9_9BILA</name>
<evidence type="ECO:0000313" key="8">
    <source>
        <dbReference type="EMBL" id="CAF1098073.1"/>
    </source>
</evidence>
<reference evidence="7" key="1">
    <citation type="submission" date="2021-02" db="EMBL/GenBank/DDBJ databases">
        <authorList>
            <person name="Nowell W R."/>
        </authorList>
    </citation>
    <scope>NUCLEOTIDE SEQUENCE</scope>
</reference>
<evidence type="ECO:0000256" key="3">
    <source>
        <dbReference type="ARBA" id="ARBA00022833"/>
    </source>
</evidence>
<keyword evidence="5" id="KW-0812">Transmembrane</keyword>
<evidence type="ECO:0000259" key="6">
    <source>
        <dbReference type="PROSITE" id="PS50089"/>
    </source>
</evidence>
<dbReference type="PANTHER" id="PTHR10131:SF94">
    <property type="entry name" value="TNF RECEPTOR-ASSOCIATED FACTOR 4"/>
    <property type="match status" value="1"/>
</dbReference>
<feature type="transmembrane region" description="Helical" evidence="5">
    <location>
        <begin position="258"/>
        <end position="281"/>
    </location>
</feature>
<evidence type="ECO:0000256" key="1">
    <source>
        <dbReference type="ARBA" id="ARBA00022723"/>
    </source>
</evidence>
<dbReference type="InterPro" id="IPR013083">
    <property type="entry name" value="Znf_RING/FYVE/PHD"/>
</dbReference>
<dbReference type="Gene3D" id="3.30.40.10">
    <property type="entry name" value="Zinc/RING finger domain, C3HC4 (zinc finger)"/>
    <property type="match status" value="2"/>
</dbReference>
<dbReference type="EMBL" id="CAJNOE010000259">
    <property type="protein sequence ID" value="CAF1098073.1"/>
    <property type="molecule type" value="Genomic_DNA"/>
</dbReference>
<feature type="transmembrane region" description="Helical" evidence="5">
    <location>
        <begin position="236"/>
        <end position="252"/>
    </location>
</feature>
<feature type="domain" description="RING-type" evidence="6">
    <location>
        <begin position="23"/>
        <end position="63"/>
    </location>
</feature>
<evidence type="ECO:0000313" key="11">
    <source>
        <dbReference type="Proteomes" id="UP000663845"/>
    </source>
</evidence>
<dbReference type="Proteomes" id="UP000663844">
    <property type="component" value="Unassembled WGS sequence"/>
</dbReference>